<feature type="compositionally biased region" description="Pro residues" evidence="1">
    <location>
        <begin position="13"/>
        <end position="25"/>
    </location>
</feature>
<dbReference type="GO" id="GO:0016887">
    <property type="term" value="F:ATP hydrolysis activity"/>
    <property type="evidence" value="ECO:0007669"/>
    <property type="project" value="InterPro"/>
</dbReference>
<feature type="region of interest" description="Disordered" evidence="1">
    <location>
        <begin position="1"/>
        <end position="29"/>
    </location>
</feature>
<evidence type="ECO:0000313" key="4">
    <source>
        <dbReference type="Proteomes" id="UP000887226"/>
    </source>
</evidence>
<accession>A0A9P8CFR8</accession>
<dbReference type="EMBL" id="MU253871">
    <property type="protein sequence ID" value="KAG9244995.1"/>
    <property type="molecule type" value="Genomic_DNA"/>
</dbReference>
<dbReference type="InterPro" id="IPR027417">
    <property type="entry name" value="P-loop_NTPase"/>
</dbReference>
<comment type="caution">
    <text evidence="3">The sequence shown here is derived from an EMBL/GenBank/DDBJ whole genome shotgun (WGS) entry which is preliminary data.</text>
</comment>
<keyword evidence="4" id="KW-1185">Reference proteome</keyword>
<dbReference type="PANTHER" id="PTHR46411">
    <property type="entry name" value="FAMILY ATPASE, PUTATIVE-RELATED"/>
    <property type="match status" value="1"/>
</dbReference>
<evidence type="ECO:0000256" key="1">
    <source>
        <dbReference type="SAM" id="MobiDB-lite"/>
    </source>
</evidence>
<organism evidence="3 4">
    <name type="scientific">Calycina marina</name>
    <dbReference type="NCBI Taxonomy" id="1763456"/>
    <lineage>
        <taxon>Eukaryota</taxon>
        <taxon>Fungi</taxon>
        <taxon>Dikarya</taxon>
        <taxon>Ascomycota</taxon>
        <taxon>Pezizomycotina</taxon>
        <taxon>Leotiomycetes</taxon>
        <taxon>Helotiales</taxon>
        <taxon>Pezizellaceae</taxon>
        <taxon>Calycina</taxon>
    </lineage>
</organism>
<dbReference type="SUPFAM" id="SSF52540">
    <property type="entry name" value="P-loop containing nucleoside triphosphate hydrolases"/>
    <property type="match status" value="1"/>
</dbReference>
<dbReference type="CDD" id="cd19481">
    <property type="entry name" value="RecA-like_protease"/>
    <property type="match status" value="1"/>
</dbReference>
<dbReference type="PANTHER" id="PTHR46411:SF1">
    <property type="entry name" value="FAMILY ATPASE, PUTATIVE (AFU_ORTHOLOGUE AFUA_7G05752)-RELATED"/>
    <property type="match status" value="1"/>
</dbReference>
<dbReference type="GO" id="GO:0005524">
    <property type="term" value="F:ATP binding"/>
    <property type="evidence" value="ECO:0007669"/>
    <property type="project" value="InterPro"/>
</dbReference>
<evidence type="ECO:0000313" key="3">
    <source>
        <dbReference type="EMBL" id="KAG9244995.1"/>
    </source>
</evidence>
<dbReference type="Pfam" id="PF00004">
    <property type="entry name" value="AAA"/>
    <property type="match status" value="1"/>
</dbReference>
<feature type="domain" description="AAA+ ATPase" evidence="2">
    <location>
        <begin position="575"/>
        <end position="700"/>
    </location>
</feature>
<sequence length="792" mass="87961">MAPTEMVQCHPPMSLPPTNTPPDSPGRPHAITLNDEQAIEMANAVAAMKLVPTAQLSDFSSSCPSPRDPPPSLVTETATGSPTLCYTCLMSSSSLAAREFVQQVGEAPESLDTNQAPLSAATAEVESKEPPVHPSELDLEMTRLEFKTVDERWDGKTHTYAIVESMKPVGQVTGLDQYVFVVRRRVDKKSKETTCYIDVKSEILRDILRDVLKDVGGVSLNESKLCVEQNILYTTLPELELCRGWNEISPLDYQGTLHLELLLDYLKSAYADTTQSMLSLLSTGYITYDLLWALFTPNCLVYTTCSGTHKHRCVRYSFGEEKKSILGGTYWSLDCRYLDFNGEDLGLLPIELKIAKFRGTKRINALEAFPLQYHVQATRIRADLLRCGRKFMSLMGANHCHCNGNAFYMRDGEPVEVRIDSRIMVDAVWFRKMNPNYFRSTAMDLDHGIDISAFMLPFEYGSSVETSSEASDTSSADDASIATSFDIEGSVVEQAEMTDECLLLCCPTVPGFSLKDKLWVEFAVADIEEINWSSAPFDCLSLPDDQRETIMAVTETGTSGDPDPEFGDIVEGKGRGIIVLLHGNPGVGKTLTAEAIAELRRKPMYSISVGELPTDASKLESQLFKIFRVAGHWDAILLLDEADVFLEERAPKDMIRNGVVSVFLRTMEYCQGIMLLTTNRVSNFDPAALSRIHLKVKYDDLKSQARREVWGNCLARARTFYGAAKVSADELERLSNTHLNGREINNTVAIARKLAIKQKSNVLFSHVKQAVAASKEFLSEFNGPDHASSIFL</sequence>
<dbReference type="AlphaFoldDB" id="A0A9P8CFR8"/>
<gene>
    <name evidence="3" type="ORF">BJ878DRAFT_575250</name>
</gene>
<evidence type="ECO:0000259" key="2">
    <source>
        <dbReference type="SMART" id="SM00382"/>
    </source>
</evidence>
<dbReference type="Pfam" id="PF22942">
    <property type="entry name" value="DUF7025"/>
    <property type="match status" value="1"/>
</dbReference>
<proteinExistence type="predicted"/>
<name>A0A9P8CFR8_9HELO</name>
<dbReference type="SMART" id="SM00382">
    <property type="entry name" value="AAA"/>
    <property type="match status" value="1"/>
</dbReference>
<reference evidence="3" key="1">
    <citation type="journal article" date="2021" name="IMA Fungus">
        <title>Genomic characterization of three marine fungi, including Emericellopsis atlantica sp. nov. with signatures of a generalist lifestyle and marine biomass degradation.</title>
        <authorList>
            <person name="Hagestad O.C."/>
            <person name="Hou L."/>
            <person name="Andersen J.H."/>
            <person name="Hansen E.H."/>
            <person name="Altermark B."/>
            <person name="Li C."/>
            <person name="Kuhnert E."/>
            <person name="Cox R.J."/>
            <person name="Crous P.W."/>
            <person name="Spatafora J.W."/>
            <person name="Lail K."/>
            <person name="Amirebrahimi M."/>
            <person name="Lipzen A."/>
            <person name="Pangilinan J."/>
            <person name="Andreopoulos W."/>
            <person name="Hayes R.D."/>
            <person name="Ng V."/>
            <person name="Grigoriev I.V."/>
            <person name="Jackson S.A."/>
            <person name="Sutton T.D.S."/>
            <person name="Dobson A.D.W."/>
            <person name="Rama T."/>
        </authorList>
    </citation>
    <scope>NUCLEOTIDE SEQUENCE</scope>
    <source>
        <strain evidence="3">TRa3180A</strain>
    </source>
</reference>
<dbReference type="Proteomes" id="UP000887226">
    <property type="component" value="Unassembled WGS sequence"/>
</dbReference>
<dbReference type="InterPro" id="IPR003959">
    <property type="entry name" value="ATPase_AAA_core"/>
</dbReference>
<dbReference type="OrthoDB" id="10042665at2759"/>
<feature type="region of interest" description="Disordered" evidence="1">
    <location>
        <begin position="106"/>
        <end position="134"/>
    </location>
</feature>
<feature type="region of interest" description="Disordered" evidence="1">
    <location>
        <begin position="57"/>
        <end position="76"/>
    </location>
</feature>
<protein>
    <recommendedName>
        <fullName evidence="2">AAA+ ATPase domain-containing protein</fullName>
    </recommendedName>
</protein>
<dbReference type="Gene3D" id="3.40.50.300">
    <property type="entry name" value="P-loop containing nucleotide triphosphate hydrolases"/>
    <property type="match status" value="1"/>
</dbReference>
<dbReference type="InterPro" id="IPR003593">
    <property type="entry name" value="AAA+_ATPase"/>
</dbReference>
<dbReference type="InterPro" id="IPR054289">
    <property type="entry name" value="DUF7025"/>
</dbReference>